<keyword evidence="5" id="KW-0946">Virion</keyword>
<feature type="region of interest" description="Disordered" evidence="7">
    <location>
        <begin position="18"/>
        <end position="37"/>
    </location>
</feature>
<dbReference type="EMBL" id="MZ405643">
    <property type="protein sequence ID" value="QYA72560.1"/>
    <property type="molecule type" value="Genomic_RNA"/>
</dbReference>
<feature type="domain" description="Icosahedral viral capsid protein S" evidence="8">
    <location>
        <begin position="52"/>
        <end position="238"/>
    </location>
</feature>
<reference evidence="9" key="1">
    <citation type="submission" date="2021-06" db="EMBL/GenBank/DDBJ databases">
        <title>Plant Virus Collection isolate.</title>
        <authorList>
            <person name="Knierim D."/>
            <person name="Margaria P."/>
            <person name="Menzel W."/>
            <person name="Winter S."/>
        </authorList>
    </citation>
    <scope>NUCLEOTIDE SEQUENCE</scope>
    <source>
        <strain evidence="9">DSMZ PV-0263</strain>
    </source>
</reference>
<sequence length="369" mass="39363">MNGNALTITQLAKKAATQGRASLSKNQKKRLDNANTNPIKSVTRTARISTRKVPAATSTTITNGVPNYAVRQNKPVIQHVELWGTLMSNTTESPAYITRTLNPSDPATFNWVQPLSTGYDMYRLVRCEIIYTPRCAVTTTGSVVLAYDPDASDVNPDNVTDLLNMAGAESGSAYSPLSLVPNIKQIDRYIRDNSTSDPKLMDAGKILVASYGQQTSTAPFALGEIRFAYTLQLIVPQPHSTGVQRLGSAPPVGVGPAFATLTSVVNTTSKLADYTLTLKTAGSYMISAVDASSGIQNIKQTNFGRFRVEGVTGAGQPMLIFGSALKSGATITFEAATDSNAEVYVVRDSGINDTIVVPSLHVPVNPKSL</sequence>
<dbReference type="InterPro" id="IPR000937">
    <property type="entry name" value="Capsid_prot_S-dom_vir"/>
</dbReference>
<dbReference type="InterPro" id="IPR029053">
    <property type="entry name" value="Viral_coat"/>
</dbReference>
<dbReference type="PRINTS" id="PR00233">
    <property type="entry name" value="ICOSAHEDRAL"/>
</dbReference>
<evidence type="ECO:0000256" key="5">
    <source>
        <dbReference type="ARBA" id="ARBA00022844"/>
    </source>
</evidence>
<evidence type="ECO:0000256" key="3">
    <source>
        <dbReference type="ARBA" id="ARBA00018091"/>
    </source>
</evidence>
<evidence type="ECO:0000256" key="2">
    <source>
        <dbReference type="ARBA" id="ARBA00007446"/>
    </source>
</evidence>
<dbReference type="PROSITE" id="PS00555">
    <property type="entry name" value="ICOSAH_VIR_COAT_S"/>
    <property type="match status" value="1"/>
</dbReference>
<protein>
    <recommendedName>
        <fullName evidence="3">Capsid protein</fullName>
    </recommendedName>
</protein>
<dbReference type="Gene3D" id="2.60.120.20">
    <property type="match status" value="1"/>
</dbReference>
<proteinExistence type="inferred from homology"/>
<comment type="subcellular location">
    <subcellularLocation>
        <location evidence="1">Virion</location>
    </subcellularLocation>
</comment>
<evidence type="ECO:0000313" key="9">
    <source>
        <dbReference type="EMBL" id="QYA72560.1"/>
    </source>
</evidence>
<evidence type="ECO:0000256" key="6">
    <source>
        <dbReference type="ARBA" id="ARBA00023060"/>
    </source>
</evidence>
<evidence type="ECO:0000256" key="4">
    <source>
        <dbReference type="ARBA" id="ARBA00022561"/>
    </source>
</evidence>
<dbReference type="Pfam" id="PF00729">
    <property type="entry name" value="Viral_coat"/>
    <property type="match status" value="1"/>
</dbReference>
<evidence type="ECO:0000256" key="1">
    <source>
        <dbReference type="ARBA" id="ARBA00004328"/>
    </source>
</evidence>
<dbReference type="GO" id="GO:0005198">
    <property type="term" value="F:structural molecule activity"/>
    <property type="evidence" value="ECO:0007669"/>
    <property type="project" value="InterPro"/>
</dbReference>
<dbReference type="SUPFAM" id="SSF88633">
    <property type="entry name" value="Positive stranded ssRNA viruses"/>
    <property type="match status" value="1"/>
</dbReference>
<organism evidence="9">
    <name type="scientific">Cowpea mottle virus</name>
    <dbReference type="NCBI Taxonomy" id="12627"/>
    <lineage>
        <taxon>Viruses</taxon>
        <taxon>Riboviria</taxon>
        <taxon>Orthornavirae</taxon>
        <taxon>Kitrinoviricota</taxon>
        <taxon>Tolucaviricetes</taxon>
        <taxon>Tolivirales</taxon>
        <taxon>Tombusviridae</taxon>
        <taxon>Procedovirinae</taxon>
        <taxon>Gammacarmovirus</taxon>
        <taxon>Gammacarmovirus vignae</taxon>
    </lineage>
</organism>
<name>A0A8F8N5T6_9TOMB</name>
<comment type="similarity">
    <text evidence="2">Belongs to the icosahedral plant coat protein family.</text>
</comment>
<accession>A0A8F8N5T6</accession>
<evidence type="ECO:0000259" key="8">
    <source>
        <dbReference type="Pfam" id="PF00729"/>
    </source>
</evidence>
<gene>
    <name evidence="9" type="primary">ORF4</name>
</gene>
<evidence type="ECO:0000256" key="7">
    <source>
        <dbReference type="SAM" id="MobiDB-lite"/>
    </source>
</evidence>
<keyword evidence="6" id="KW-1142">T=3 icosahedral capsid protein</keyword>
<dbReference type="GO" id="GO:0039617">
    <property type="term" value="C:T=3 icosahedral viral capsid"/>
    <property type="evidence" value="ECO:0007669"/>
    <property type="project" value="UniProtKB-KW"/>
</dbReference>
<keyword evidence="4" id="KW-0167">Capsid protein</keyword>